<evidence type="ECO:0000256" key="1">
    <source>
        <dbReference type="ARBA" id="ARBA00004651"/>
    </source>
</evidence>
<evidence type="ECO:0000256" key="6">
    <source>
        <dbReference type="ARBA" id="ARBA00023136"/>
    </source>
</evidence>
<name>A0A972W1W8_9GAMM</name>
<dbReference type="InterPro" id="IPR032816">
    <property type="entry name" value="VTT_dom"/>
</dbReference>
<evidence type="ECO:0000259" key="8">
    <source>
        <dbReference type="Pfam" id="PF09335"/>
    </source>
</evidence>
<evidence type="ECO:0000313" key="9">
    <source>
        <dbReference type="EMBL" id="NQV66430.1"/>
    </source>
</evidence>
<evidence type="ECO:0000256" key="7">
    <source>
        <dbReference type="RuleBase" id="RU367016"/>
    </source>
</evidence>
<dbReference type="Pfam" id="PF09335">
    <property type="entry name" value="VTT_dom"/>
    <property type="match status" value="1"/>
</dbReference>
<comment type="caution">
    <text evidence="9">The sequence shown here is derived from an EMBL/GenBank/DDBJ whole genome shotgun (WGS) entry which is preliminary data.</text>
</comment>
<keyword evidence="4 7" id="KW-0812">Transmembrane</keyword>
<comment type="similarity">
    <text evidence="2 7">Belongs to the DedA family.</text>
</comment>
<dbReference type="InterPro" id="IPR032818">
    <property type="entry name" value="DedA-like"/>
</dbReference>
<keyword evidence="3 7" id="KW-1003">Cell membrane</keyword>
<evidence type="ECO:0000256" key="4">
    <source>
        <dbReference type="ARBA" id="ARBA00022692"/>
    </source>
</evidence>
<feature type="transmembrane region" description="Helical" evidence="7">
    <location>
        <begin position="95"/>
        <end position="115"/>
    </location>
</feature>
<dbReference type="AlphaFoldDB" id="A0A972W1W8"/>
<evidence type="ECO:0000256" key="2">
    <source>
        <dbReference type="ARBA" id="ARBA00010792"/>
    </source>
</evidence>
<accession>A0A972W1W8</accession>
<comment type="subcellular location">
    <subcellularLocation>
        <location evidence="1 7">Cell membrane</location>
        <topology evidence="1 7">Multi-pass membrane protein</topology>
    </subcellularLocation>
</comment>
<dbReference type="PANTHER" id="PTHR30353">
    <property type="entry name" value="INNER MEMBRANE PROTEIN DEDA-RELATED"/>
    <property type="match status" value="1"/>
</dbReference>
<evidence type="ECO:0000256" key="5">
    <source>
        <dbReference type="ARBA" id="ARBA00022989"/>
    </source>
</evidence>
<dbReference type="EMBL" id="JABMOJ010000518">
    <property type="protein sequence ID" value="NQV66430.1"/>
    <property type="molecule type" value="Genomic_DNA"/>
</dbReference>
<gene>
    <name evidence="9" type="ORF">HQ497_13800</name>
</gene>
<evidence type="ECO:0000256" key="3">
    <source>
        <dbReference type="ARBA" id="ARBA00022475"/>
    </source>
</evidence>
<protein>
    <submittedName>
        <fullName evidence="9">VTT domain-containing protein</fullName>
    </submittedName>
</protein>
<keyword evidence="6 7" id="KW-0472">Membrane</keyword>
<dbReference type="Proteomes" id="UP000754644">
    <property type="component" value="Unassembled WGS sequence"/>
</dbReference>
<proteinExistence type="inferred from homology"/>
<organism evidence="9 10">
    <name type="scientific">SAR86 cluster bacterium</name>
    <dbReference type="NCBI Taxonomy" id="2030880"/>
    <lineage>
        <taxon>Bacteria</taxon>
        <taxon>Pseudomonadati</taxon>
        <taxon>Pseudomonadota</taxon>
        <taxon>Gammaproteobacteria</taxon>
        <taxon>SAR86 cluster</taxon>
    </lineage>
</organism>
<comment type="caution">
    <text evidence="7">Lacks conserved residue(s) required for the propagation of feature annotation.</text>
</comment>
<reference evidence="9" key="1">
    <citation type="submission" date="2020-05" db="EMBL/GenBank/DDBJ databases">
        <title>Sulfur intermediates as new biogeochemical hubs in an aquatic model microbial ecosystem.</title>
        <authorList>
            <person name="Vigneron A."/>
        </authorList>
    </citation>
    <scope>NUCLEOTIDE SEQUENCE</scope>
    <source>
        <strain evidence="9">Bin.250</strain>
    </source>
</reference>
<feature type="domain" description="VTT" evidence="8">
    <location>
        <begin position="11"/>
        <end position="107"/>
    </location>
</feature>
<dbReference type="GO" id="GO:0005886">
    <property type="term" value="C:plasma membrane"/>
    <property type="evidence" value="ECO:0007669"/>
    <property type="project" value="UniProtKB-SubCell"/>
</dbReference>
<keyword evidence="5 7" id="KW-1133">Transmembrane helix</keyword>
<dbReference type="PANTHER" id="PTHR30353:SF15">
    <property type="entry name" value="INNER MEMBRANE PROTEIN YABI"/>
    <property type="match status" value="1"/>
</dbReference>
<evidence type="ECO:0000313" key="10">
    <source>
        <dbReference type="Proteomes" id="UP000754644"/>
    </source>
</evidence>
<sequence length="124" mass="13661">MYTEQIATLTQMLPLAFAGACLSDHAGFYLGRWIGPPFHQTRLALRRKAMLDKAEAMFRRHGEFTIIVGRMVTAIRSFTPLLTGISGMSRFRYSLIDTLACAIWSAGLGLLVIGLDDAVGRLGQ</sequence>